<evidence type="ECO:0000313" key="1">
    <source>
        <dbReference type="EMBL" id="RHZ89045.1"/>
    </source>
</evidence>
<dbReference type="Proteomes" id="UP000266861">
    <property type="component" value="Unassembled WGS sequence"/>
</dbReference>
<name>A0A397JL01_9GLOM</name>
<gene>
    <name evidence="1" type="ORF">Glove_19g346</name>
</gene>
<organism evidence="1 2">
    <name type="scientific">Diversispora epigaea</name>
    <dbReference type="NCBI Taxonomy" id="1348612"/>
    <lineage>
        <taxon>Eukaryota</taxon>
        <taxon>Fungi</taxon>
        <taxon>Fungi incertae sedis</taxon>
        <taxon>Mucoromycota</taxon>
        <taxon>Glomeromycotina</taxon>
        <taxon>Glomeromycetes</taxon>
        <taxon>Diversisporales</taxon>
        <taxon>Diversisporaceae</taxon>
        <taxon>Diversispora</taxon>
    </lineage>
</organism>
<keyword evidence="2" id="KW-1185">Reference proteome</keyword>
<protein>
    <submittedName>
        <fullName evidence="1">Uncharacterized protein</fullName>
    </submittedName>
</protein>
<comment type="caution">
    <text evidence="1">The sequence shown here is derived from an EMBL/GenBank/DDBJ whole genome shotgun (WGS) entry which is preliminary data.</text>
</comment>
<dbReference type="EMBL" id="PQFF01000017">
    <property type="protein sequence ID" value="RHZ89045.1"/>
    <property type="molecule type" value="Genomic_DNA"/>
</dbReference>
<proteinExistence type="predicted"/>
<reference evidence="1 2" key="1">
    <citation type="submission" date="2018-08" db="EMBL/GenBank/DDBJ databases">
        <title>Genome and evolution of the arbuscular mycorrhizal fungus Diversispora epigaea (formerly Glomus versiforme) and its bacterial endosymbionts.</title>
        <authorList>
            <person name="Sun X."/>
            <person name="Fei Z."/>
            <person name="Harrison M."/>
        </authorList>
    </citation>
    <scope>NUCLEOTIDE SEQUENCE [LARGE SCALE GENOMIC DNA]</scope>
    <source>
        <strain evidence="1 2">IT104</strain>
    </source>
</reference>
<accession>A0A397JL01</accession>
<evidence type="ECO:0000313" key="2">
    <source>
        <dbReference type="Proteomes" id="UP000266861"/>
    </source>
</evidence>
<sequence length="79" mass="9059">MSKTLETLKELHIPQDWWETENGINNNKWKNKVHNETLVTTITSQTNNADNNNTFNNTIQDSYIIMLVKIAVIGLGCIK</sequence>
<dbReference type="AlphaFoldDB" id="A0A397JL01"/>